<dbReference type="Gene3D" id="1.10.10.10">
    <property type="entry name" value="Winged helix-like DNA-binding domain superfamily/Winged helix DNA-binding domain"/>
    <property type="match status" value="1"/>
</dbReference>
<evidence type="ECO:0000313" key="7">
    <source>
        <dbReference type="EMBL" id="XCI29133.1"/>
    </source>
</evidence>
<keyword evidence="2" id="KW-0805">Transcription regulation</keyword>
<dbReference type="InterPro" id="IPR013324">
    <property type="entry name" value="RNA_pol_sigma_r3/r4-like"/>
</dbReference>
<dbReference type="SUPFAM" id="SSF88659">
    <property type="entry name" value="Sigma3 and sigma4 domains of RNA polymerase sigma factors"/>
    <property type="match status" value="1"/>
</dbReference>
<evidence type="ECO:0000256" key="4">
    <source>
        <dbReference type="ARBA" id="ARBA00023163"/>
    </source>
</evidence>
<dbReference type="AlphaFoldDB" id="A0AAU8HUS8"/>
<reference evidence="7" key="1">
    <citation type="journal article" date="2018" name="Antonie Van Leeuwenhoek">
        <title>Proteinivorax hydrogeniformans sp. nov., an anaerobic, haloalkaliphilic bacterium fermenting proteinaceous compounds with high hydrogen production.</title>
        <authorList>
            <person name="Boltyanskaya Y."/>
            <person name="Detkova E."/>
            <person name="Pimenov N."/>
            <person name="Kevbrin V."/>
        </authorList>
    </citation>
    <scope>NUCLEOTIDE SEQUENCE</scope>
    <source>
        <strain evidence="7">Z-710</strain>
    </source>
</reference>
<dbReference type="Pfam" id="PF08281">
    <property type="entry name" value="Sigma70_r4_2"/>
    <property type="match status" value="1"/>
</dbReference>
<comment type="similarity">
    <text evidence="1">Belongs to the sigma-70 factor family. ECF subfamily.</text>
</comment>
<dbReference type="SUPFAM" id="SSF88946">
    <property type="entry name" value="Sigma2 domain of RNA polymerase sigma factors"/>
    <property type="match status" value="1"/>
</dbReference>
<keyword evidence="4" id="KW-0804">Transcription</keyword>
<dbReference type="GO" id="GO:0016987">
    <property type="term" value="F:sigma factor activity"/>
    <property type="evidence" value="ECO:0007669"/>
    <property type="project" value="UniProtKB-KW"/>
</dbReference>
<evidence type="ECO:0000256" key="1">
    <source>
        <dbReference type="ARBA" id="ARBA00010641"/>
    </source>
</evidence>
<dbReference type="Gene3D" id="1.10.1740.10">
    <property type="match status" value="1"/>
</dbReference>
<dbReference type="InterPro" id="IPR039425">
    <property type="entry name" value="RNA_pol_sigma-70-like"/>
</dbReference>
<dbReference type="EMBL" id="CP159485">
    <property type="protein sequence ID" value="XCI29133.1"/>
    <property type="molecule type" value="Genomic_DNA"/>
</dbReference>
<sequence length="536" mass="62190">MNKDVAEEKISSLADTIFAFSLKRTNNWHEAEDLSQEIIVNLYSSLPSLKDPNRFYGWMWAVANNVYKGFLRTREKNKTVPLYDSSSSPKVEDWEIDYLHKEEIGLLNRELSVLSGLYREAMVLYYLEDYSCEDIAKKLNISINMVKQYLFKSRKKVKDGMTMIRQTGEKSFNPQKFSIYYWGNQGNYCADLFKRKLPGNIMLELYNQPITLEQLSVELGVSAVYLEDELKILYDHGLVKKVKNHRFQSNIAIFTKQFETELSKKTDDVYTEIAESLHSFIKQNESKIKSIGFYGNNIDLNQLTWQLATHCLTEASIYRFLSDYLKMVKMPLLSTGNRGFLWGLEQYFQDNKFNPGLGNYSDSVGTIRFVDFALYPFSIKLWDKSLAKQLTAIVNNNSYAPTEDEKEKLVELVQQGLVKPSNGELKPNFPIFTQTQYQKLSNILSPMLENLDKILNIHQETIEKTLKDFVPAHLKSQLRPLSALKAAEDFIRKPMEILYNRGCIYYPENSKEMLSILMILNEKTYKNKINQNKAGC</sequence>
<dbReference type="CDD" id="cd06171">
    <property type="entry name" value="Sigma70_r4"/>
    <property type="match status" value="1"/>
</dbReference>
<accession>A0AAU8HUS8</accession>
<dbReference type="GO" id="GO:0006352">
    <property type="term" value="P:DNA-templated transcription initiation"/>
    <property type="evidence" value="ECO:0007669"/>
    <property type="project" value="InterPro"/>
</dbReference>
<dbReference type="Pfam" id="PF04542">
    <property type="entry name" value="Sigma70_r2"/>
    <property type="match status" value="1"/>
</dbReference>
<evidence type="ECO:0000256" key="2">
    <source>
        <dbReference type="ARBA" id="ARBA00023015"/>
    </source>
</evidence>
<dbReference type="RefSeq" id="WP_353893681.1">
    <property type="nucleotide sequence ID" value="NZ_CP159485.1"/>
</dbReference>
<dbReference type="InterPro" id="IPR007627">
    <property type="entry name" value="RNA_pol_sigma70_r2"/>
</dbReference>
<gene>
    <name evidence="7" type="ORF">PRVXH_000440</name>
</gene>
<dbReference type="InterPro" id="IPR013325">
    <property type="entry name" value="RNA_pol_sigma_r2"/>
</dbReference>
<evidence type="ECO:0000259" key="6">
    <source>
        <dbReference type="Pfam" id="PF08281"/>
    </source>
</evidence>
<dbReference type="NCBIfam" id="TIGR02937">
    <property type="entry name" value="sigma70-ECF"/>
    <property type="match status" value="1"/>
</dbReference>
<evidence type="ECO:0000259" key="5">
    <source>
        <dbReference type="Pfam" id="PF04542"/>
    </source>
</evidence>
<dbReference type="PANTHER" id="PTHR43133">
    <property type="entry name" value="RNA POLYMERASE ECF-TYPE SIGMA FACTO"/>
    <property type="match status" value="1"/>
</dbReference>
<proteinExistence type="inferred from homology"/>
<keyword evidence="3" id="KW-0731">Sigma factor</keyword>
<evidence type="ECO:0000256" key="3">
    <source>
        <dbReference type="ARBA" id="ARBA00023082"/>
    </source>
</evidence>
<organism evidence="7">
    <name type="scientific">Proteinivorax hydrogeniformans</name>
    <dbReference type="NCBI Taxonomy" id="1826727"/>
    <lineage>
        <taxon>Bacteria</taxon>
        <taxon>Bacillati</taxon>
        <taxon>Bacillota</taxon>
        <taxon>Clostridia</taxon>
        <taxon>Eubacteriales</taxon>
        <taxon>Proteinivoracaceae</taxon>
        <taxon>Proteinivorax</taxon>
    </lineage>
</organism>
<dbReference type="InterPro" id="IPR014284">
    <property type="entry name" value="RNA_pol_sigma-70_dom"/>
</dbReference>
<dbReference type="InterPro" id="IPR013249">
    <property type="entry name" value="RNA_pol_sigma70_r4_t2"/>
</dbReference>
<feature type="domain" description="RNA polymerase sigma factor 70 region 4 type 2" evidence="6">
    <location>
        <begin position="107"/>
        <end position="156"/>
    </location>
</feature>
<protein>
    <submittedName>
        <fullName evidence="7">Sigma-70 family RNA polymerase sigma factor</fullName>
    </submittedName>
</protein>
<reference evidence="7" key="2">
    <citation type="submission" date="2024-06" db="EMBL/GenBank/DDBJ databases">
        <authorList>
            <person name="Petrova K.O."/>
            <person name="Toshchakov S.V."/>
            <person name="Boltjanskaja Y.V."/>
            <person name="Kevbrin V.V."/>
        </authorList>
    </citation>
    <scope>NUCLEOTIDE SEQUENCE</scope>
    <source>
        <strain evidence="7">Z-710</strain>
    </source>
</reference>
<feature type="domain" description="RNA polymerase sigma-70 region 2" evidence="5">
    <location>
        <begin position="12"/>
        <end position="75"/>
    </location>
</feature>
<name>A0AAU8HUS8_9FIRM</name>
<dbReference type="PANTHER" id="PTHR43133:SF51">
    <property type="entry name" value="RNA POLYMERASE SIGMA FACTOR"/>
    <property type="match status" value="1"/>
</dbReference>
<dbReference type="GO" id="GO:0003677">
    <property type="term" value="F:DNA binding"/>
    <property type="evidence" value="ECO:0007669"/>
    <property type="project" value="InterPro"/>
</dbReference>
<dbReference type="InterPro" id="IPR036388">
    <property type="entry name" value="WH-like_DNA-bd_sf"/>
</dbReference>